<sequence>MSDQNPTRPEQWAVANDYGNLPGGGLPGGQAALRDTAEQRARGSRWFGPNGAFGPARTLPSTAAQEGGEGDNGTKIPITHDFRRGSETARAPTPTGPANPATNYMYSVTNHMYPATNPPATNYRAASYPVASYPVATSYPVVNYLATDYLYRTATSYPAVSNRTASYPTAGYPATIPTTIPATTPAAIPGTTSNPATTTTTPAPSQAITPTPTPTPTTTLAPSRMQQVTTADLIHAPRAPRRDLHEAGVSGNYRGDINNPRNLSANIPEDHSCSFWLRGLPAGTTVHSLLAAVRGVGRVYCTVIAPANRPYGWPTAAAKLVFFERGAAQRFWGLYGRGGGGSGEGGTTTTTTTPTPTPTTTPTTEPLLVGGQRVVVERNRTRVAEATLPRGYTRVVRVTGLPGVINVGALLAEFQAKFVFEMDEVAVGTEDRITFAGVLRLVVVEFRFGSFRCQAQTAHRLLQGRPGLEVRYGRDPCDR</sequence>
<evidence type="ECO:0000313" key="1">
    <source>
        <dbReference type="EMBL" id="KAH6632154.1"/>
    </source>
</evidence>
<accession>A0ACB7PC81</accession>
<name>A0ACB7PC81_9PEZI</name>
<reference evidence="1 2" key="1">
    <citation type="journal article" date="2021" name="Nat. Commun.">
        <title>Genetic determinants of endophytism in the Arabidopsis root mycobiome.</title>
        <authorList>
            <person name="Mesny F."/>
            <person name="Miyauchi S."/>
            <person name="Thiergart T."/>
            <person name="Pickel B."/>
            <person name="Atanasova L."/>
            <person name="Karlsson M."/>
            <person name="Huettel B."/>
            <person name="Barry K.W."/>
            <person name="Haridas S."/>
            <person name="Chen C."/>
            <person name="Bauer D."/>
            <person name="Andreopoulos W."/>
            <person name="Pangilinan J."/>
            <person name="LaButti K."/>
            <person name="Riley R."/>
            <person name="Lipzen A."/>
            <person name="Clum A."/>
            <person name="Drula E."/>
            <person name="Henrissat B."/>
            <person name="Kohler A."/>
            <person name="Grigoriev I.V."/>
            <person name="Martin F.M."/>
            <person name="Hacquard S."/>
        </authorList>
    </citation>
    <scope>NUCLEOTIDE SEQUENCE [LARGE SCALE GENOMIC DNA]</scope>
    <source>
        <strain evidence="1 2">MPI-SDFR-AT-0079</strain>
    </source>
</reference>
<gene>
    <name evidence="1" type="ORF">F5144DRAFT_630051</name>
</gene>
<evidence type="ECO:0000313" key="2">
    <source>
        <dbReference type="Proteomes" id="UP000724584"/>
    </source>
</evidence>
<dbReference type="EMBL" id="JAGIZQ010000004">
    <property type="protein sequence ID" value="KAH6632154.1"/>
    <property type="molecule type" value="Genomic_DNA"/>
</dbReference>
<comment type="caution">
    <text evidence="1">The sequence shown here is derived from an EMBL/GenBank/DDBJ whole genome shotgun (WGS) entry which is preliminary data.</text>
</comment>
<dbReference type="Proteomes" id="UP000724584">
    <property type="component" value="Unassembled WGS sequence"/>
</dbReference>
<proteinExistence type="predicted"/>
<protein>
    <submittedName>
        <fullName evidence="1">Uncharacterized protein</fullName>
    </submittedName>
</protein>
<organism evidence="1 2">
    <name type="scientific">Chaetomium tenue</name>
    <dbReference type="NCBI Taxonomy" id="1854479"/>
    <lineage>
        <taxon>Eukaryota</taxon>
        <taxon>Fungi</taxon>
        <taxon>Dikarya</taxon>
        <taxon>Ascomycota</taxon>
        <taxon>Pezizomycotina</taxon>
        <taxon>Sordariomycetes</taxon>
        <taxon>Sordariomycetidae</taxon>
        <taxon>Sordariales</taxon>
        <taxon>Chaetomiaceae</taxon>
        <taxon>Chaetomium</taxon>
    </lineage>
</organism>
<keyword evidence="2" id="KW-1185">Reference proteome</keyword>